<dbReference type="RefSeq" id="WP_015922722.1">
    <property type="nucleotide sequence ID" value="NC_011959.1"/>
</dbReference>
<evidence type="ECO:0000313" key="9">
    <source>
        <dbReference type="EMBL" id="ACM05669.1"/>
    </source>
</evidence>
<keyword evidence="3 7" id="KW-0813">Transport</keyword>
<dbReference type="HOGENOM" id="CLU_119549_3_1_0"/>
<dbReference type="Gene3D" id="1.20.58.1610">
    <property type="entry name" value="NADH:ubiquinone/plastoquinone oxidoreductase, chain 3"/>
    <property type="match status" value="1"/>
</dbReference>
<keyword evidence="10" id="KW-1185">Reference proteome</keyword>
<evidence type="ECO:0000256" key="8">
    <source>
        <dbReference type="RuleBase" id="RU003639"/>
    </source>
</evidence>
<dbReference type="GO" id="GO:0008137">
    <property type="term" value="F:NADH dehydrogenase (ubiquinone) activity"/>
    <property type="evidence" value="ECO:0007669"/>
    <property type="project" value="InterPro"/>
</dbReference>
<dbReference type="InterPro" id="IPR000440">
    <property type="entry name" value="NADH_UbQ/plastoQ_OxRdtase_su3"/>
</dbReference>
<keyword evidence="6 7" id="KW-0472">Membrane</keyword>
<dbReference type="eggNOG" id="COG0838">
    <property type="taxonomic scope" value="Bacteria"/>
</dbReference>
<proteinExistence type="inferred from homology"/>
<dbReference type="EMBL" id="CP001275">
    <property type="protein sequence ID" value="ACM05669.1"/>
    <property type="molecule type" value="Genomic_DNA"/>
</dbReference>
<dbReference type="Pfam" id="PF00507">
    <property type="entry name" value="Oxidored_q4"/>
    <property type="match status" value="1"/>
</dbReference>
<dbReference type="PANTHER" id="PTHR11058">
    <property type="entry name" value="NADH-UBIQUINONE OXIDOREDUCTASE CHAIN 3"/>
    <property type="match status" value="1"/>
</dbReference>
<comment type="similarity">
    <text evidence="2 7 8">Belongs to the complex I subunit 3 family.</text>
</comment>
<dbReference type="GO" id="GO:0050136">
    <property type="term" value="F:NADH dehydrogenase (quinone) (non-electrogenic) activity"/>
    <property type="evidence" value="ECO:0007669"/>
    <property type="project" value="UniProtKB-UniRule"/>
</dbReference>
<evidence type="ECO:0000256" key="7">
    <source>
        <dbReference type="HAMAP-Rule" id="MF_01394"/>
    </source>
</evidence>
<dbReference type="GO" id="GO:0030964">
    <property type="term" value="C:NADH dehydrogenase complex"/>
    <property type="evidence" value="ECO:0007669"/>
    <property type="project" value="TreeGrafter"/>
</dbReference>
<dbReference type="HAMAP" id="MF_01394">
    <property type="entry name" value="NDH1_NuoA"/>
    <property type="match status" value="1"/>
</dbReference>
<comment type="subunit">
    <text evidence="7">NDH-1 is composed of 14 different subunits. Subunits NuoA, H, J, K, L, M, N constitute the membrane sector of the complex.</text>
</comment>
<evidence type="ECO:0000256" key="4">
    <source>
        <dbReference type="ARBA" id="ARBA00022692"/>
    </source>
</evidence>
<keyword evidence="7" id="KW-1278">Translocase</keyword>
<comment type="subcellular location">
    <subcellularLocation>
        <location evidence="7 8">Cell membrane</location>
        <topology evidence="7 8">Multi-pass membrane protein</topology>
    </subcellularLocation>
    <subcellularLocation>
        <location evidence="1">Membrane</location>
        <topology evidence="1">Multi-pass membrane protein</topology>
    </subcellularLocation>
</comment>
<evidence type="ECO:0000256" key="5">
    <source>
        <dbReference type="ARBA" id="ARBA00022989"/>
    </source>
</evidence>
<evidence type="ECO:0000256" key="3">
    <source>
        <dbReference type="ARBA" id="ARBA00022448"/>
    </source>
</evidence>
<dbReference type="GO" id="GO:0048038">
    <property type="term" value="F:quinone binding"/>
    <property type="evidence" value="ECO:0007669"/>
    <property type="project" value="UniProtKB-KW"/>
</dbReference>
<name>B9L169_THERP</name>
<dbReference type="PANTHER" id="PTHR11058:SF9">
    <property type="entry name" value="NADH-UBIQUINONE OXIDOREDUCTASE CHAIN 3"/>
    <property type="match status" value="1"/>
</dbReference>
<keyword evidence="5 7" id="KW-1133">Transmembrane helix</keyword>
<dbReference type="KEGG" id="tro:trd_1780"/>
<feature type="transmembrane region" description="Helical" evidence="7">
    <location>
        <begin position="88"/>
        <end position="109"/>
    </location>
</feature>
<organism evidence="9 10">
    <name type="scientific">Thermomicrobium roseum (strain ATCC 27502 / DSM 5159 / P-2)</name>
    <dbReference type="NCBI Taxonomy" id="309801"/>
    <lineage>
        <taxon>Bacteria</taxon>
        <taxon>Pseudomonadati</taxon>
        <taxon>Thermomicrobiota</taxon>
        <taxon>Thermomicrobia</taxon>
        <taxon>Thermomicrobiales</taxon>
        <taxon>Thermomicrobiaceae</taxon>
        <taxon>Thermomicrobium</taxon>
    </lineage>
</organism>
<evidence type="ECO:0000313" key="10">
    <source>
        <dbReference type="Proteomes" id="UP000000447"/>
    </source>
</evidence>
<keyword evidence="4 7" id="KW-0812">Transmembrane</keyword>
<dbReference type="InterPro" id="IPR023043">
    <property type="entry name" value="NAD(P)H_OxRDtase_bac/plastid"/>
</dbReference>
<feature type="transmembrane region" description="Helical" evidence="7">
    <location>
        <begin position="6"/>
        <end position="30"/>
    </location>
</feature>
<keyword evidence="7 8" id="KW-0874">Quinone</keyword>
<reference evidence="9 10" key="1">
    <citation type="journal article" date="2009" name="PLoS ONE">
        <title>Complete genome sequence of the aerobic CO-oxidizing thermophile Thermomicrobium roseum.</title>
        <authorList>
            <person name="Wu D."/>
            <person name="Raymond J."/>
            <person name="Wu M."/>
            <person name="Chatterji S."/>
            <person name="Ren Q."/>
            <person name="Graham J.E."/>
            <person name="Bryant D.A."/>
            <person name="Robb F."/>
            <person name="Colman A."/>
            <person name="Tallon L.J."/>
            <person name="Badger J.H."/>
            <person name="Madupu R."/>
            <person name="Ward N.L."/>
            <person name="Eisen J.A."/>
        </authorList>
    </citation>
    <scope>NUCLEOTIDE SEQUENCE [LARGE SCALE GENOMIC DNA]</scope>
    <source>
        <strain evidence="10">ATCC 27502 / DSM 5159 / P-2</strain>
    </source>
</reference>
<dbReference type="Proteomes" id="UP000000447">
    <property type="component" value="Chromosome"/>
</dbReference>
<comment type="catalytic activity">
    <reaction evidence="7 8">
        <text>a quinone + NADH + 5 H(+)(in) = a quinol + NAD(+) + 4 H(+)(out)</text>
        <dbReference type="Rhea" id="RHEA:57888"/>
        <dbReference type="ChEBI" id="CHEBI:15378"/>
        <dbReference type="ChEBI" id="CHEBI:24646"/>
        <dbReference type="ChEBI" id="CHEBI:57540"/>
        <dbReference type="ChEBI" id="CHEBI:57945"/>
        <dbReference type="ChEBI" id="CHEBI:132124"/>
    </reaction>
</comment>
<keyword evidence="7" id="KW-1003">Cell membrane</keyword>
<dbReference type="AlphaFoldDB" id="B9L169"/>
<keyword evidence="7 9" id="KW-0830">Ubiquinone</keyword>
<evidence type="ECO:0000256" key="1">
    <source>
        <dbReference type="ARBA" id="ARBA00004141"/>
    </source>
</evidence>
<evidence type="ECO:0000256" key="2">
    <source>
        <dbReference type="ARBA" id="ARBA00008472"/>
    </source>
</evidence>
<feature type="transmembrane region" description="Helical" evidence="7">
    <location>
        <begin position="61"/>
        <end position="82"/>
    </location>
</feature>
<accession>B9L169</accession>
<dbReference type="GO" id="GO:0005886">
    <property type="term" value="C:plasma membrane"/>
    <property type="evidence" value="ECO:0007669"/>
    <property type="project" value="UniProtKB-SubCell"/>
</dbReference>
<comment type="function">
    <text evidence="7">NDH-1 shuttles electrons from NADH, via FMN and iron-sulfur (Fe-S) centers, to quinones in the respiratory chain. The immediate electron acceptor for the enzyme in this species is believed to be ubiquinone. Couples the redox reaction to proton translocation (for every two electrons transferred, four hydrogen ions are translocated across the cytoplasmic membrane), and thus conserves the redox energy in a proton gradient.</text>
</comment>
<evidence type="ECO:0000256" key="6">
    <source>
        <dbReference type="ARBA" id="ARBA00023136"/>
    </source>
</evidence>
<dbReference type="InterPro" id="IPR038430">
    <property type="entry name" value="NDAH_ubi_oxred_su3_sf"/>
</dbReference>
<gene>
    <name evidence="7" type="primary">nuoA</name>
    <name evidence="9" type="ordered locus">trd_1780</name>
</gene>
<keyword evidence="7 8" id="KW-0520">NAD</keyword>
<protein>
    <recommendedName>
        <fullName evidence="7">NADH-quinone oxidoreductase subunit A</fullName>
        <ecNumber evidence="7">7.1.1.-</ecNumber>
    </recommendedName>
    <alternativeName>
        <fullName evidence="7">NADH dehydrogenase I subunit A</fullName>
    </alternativeName>
    <alternativeName>
        <fullName evidence="7">NDH-1 subunit A</fullName>
    </alternativeName>
    <alternativeName>
        <fullName evidence="7">NUO1</fullName>
    </alternativeName>
</protein>
<sequence>MSLIDYAVIGLLIITSTVMGTVLILLGHFVRPRKPNPAKLQPYESGVPDVSPPRGRFTPRFYLVALLFVVFDVEAIFLYPWAVAFDALALYGYVQAALFVGILLLGLLYEWRKGALEWV</sequence>
<dbReference type="EC" id="7.1.1.-" evidence="7"/>
<dbReference type="STRING" id="309801.trd_1780"/>